<evidence type="ECO:0000313" key="1">
    <source>
        <dbReference type="EMBL" id="OBY11500.1"/>
    </source>
</evidence>
<dbReference type="eggNOG" id="COG1936">
    <property type="taxonomic scope" value="Bacteria"/>
</dbReference>
<keyword evidence="1" id="KW-0808">Transferase</keyword>
<proteinExistence type="predicted"/>
<sequence length="169" mass="19830">MKKKLIIVNGVMGVGKTSVCRMLYKELDNSFWLDGDDCWRMNPFTVNEENKTMVLDNIIHILNNYIRNSSSQYIIFNWVIYTDEIMEEILKGLNNSNVEIYKVTLMCSAESLVSRIKGDISKGLRDEDNIRRSLERLVLYEKMNTIKIDTTNKELKEVIREINKIIKKQ</sequence>
<keyword evidence="2" id="KW-1185">Reference proteome</keyword>
<gene>
    <name evidence="1" type="ORF">CP373A1_05990</name>
</gene>
<keyword evidence="1" id="KW-0418">Kinase</keyword>
<name>A0A1B8RRU5_9CLOT</name>
<organism evidence="1 2">
    <name type="scientific">Clostridium paraputrificum</name>
    <dbReference type="NCBI Taxonomy" id="29363"/>
    <lineage>
        <taxon>Bacteria</taxon>
        <taxon>Bacillati</taxon>
        <taxon>Bacillota</taxon>
        <taxon>Clostridia</taxon>
        <taxon>Eubacteriales</taxon>
        <taxon>Clostridiaceae</taxon>
        <taxon>Clostridium</taxon>
    </lineage>
</organism>
<dbReference type="Gene3D" id="3.40.50.300">
    <property type="entry name" value="P-loop containing nucleotide triphosphate hydrolases"/>
    <property type="match status" value="1"/>
</dbReference>
<comment type="caution">
    <text evidence="1">The sequence shown here is derived from an EMBL/GenBank/DDBJ whole genome shotgun (WGS) entry which is preliminary data.</text>
</comment>
<protein>
    <submittedName>
        <fullName evidence="1">Nucleotide kinase</fullName>
    </submittedName>
</protein>
<dbReference type="Pfam" id="PF13238">
    <property type="entry name" value="AAA_18"/>
    <property type="match status" value="1"/>
</dbReference>
<dbReference type="GO" id="GO:0016301">
    <property type="term" value="F:kinase activity"/>
    <property type="evidence" value="ECO:0007669"/>
    <property type="project" value="UniProtKB-KW"/>
</dbReference>
<evidence type="ECO:0000313" key="2">
    <source>
        <dbReference type="Proteomes" id="UP000092714"/>
    </source>
</evidence>
<accession>A0A1B8RRU5</accession>
<dbReference type="EMBL" id="MAPZ01000014">
    <property type="protein sequence ID" value="OBY11500.1"/>
    <property type="molecule type" value="Genomic_DNA"/>
</dbReference>
<dbReference type="OrthoDB" id="9790407at2"/>
<dbReference type="AlphaFoldDB" id="A0A1B8RRU5"/>
<dbReference type="RefSeq" id="WP_065254447.1">
    <property type="nucleotide sequence ID" value="NZ_JAJMRL010000008.1"/>
</dbReference>
<reference evidence="1 2" key="1">
    <citation type="submission" date="2016-06" db="EMBL/GenBank/DDBJ databases">
        <authorList>
            <person name="Kjaerup R.B."/>
            <person name="Dalgaard T.S."/>
            <person name="Juul-Madsen H.R."/>
        </authorList>
    </citation>
    <scope>NUCLEOTIDE SEQUENCE [LARGE SCALE GENOMIC DNA]</scope>
    <source>
        <strain evidence="1 2">373-A1</strain>
    </source>
</reference>
<dbReference type="InterPro" id="IPR027417">
    <property type="entry name" value="P-loop_NTPase"/>
</dbReference>
<dbReference type="Proteomes" id="UP000092714">
    <property type="component" value="Unassembled WGS sequence"/>
</dbReference>
<dbReference type="SUPFAM" id="SSF52540">
    <property type="entry name" value="P-loop containing nucleoside triphosphate hydrolases"/>
    <property type="match status" value="1"/>
</dbReference>